<evidence type="ECO:0000313" key="2">
    <source>
        <dbReference type="EMBL" id="MBT1154334.1"/>
    </source>
</evidence>
<feature type="compositionally biased region" description="Basic and acidic residues" evidence="1">
    <location>
        <begin position="63"/>
        <end position="74"/>
    </location>
</feature>
<protein>
    <submittedName>
        <fullName evidence="2">Uncharacterized protein</fullName>
    </submittedName>
</protein>
<dbReference type="EMBL" id="JAFLWW010000001">
    <property type="protein sequence ID" value="MBT1154334.1"/>
    <property type="molecule type" value="Genomic_DNA"/>
</dbReference>
<sequence>MNHTAKAYGPSDYDAMTPQPDNAFSRLDRAVDTLMKAESVVRELAEQLIGTVPVPIQGGESKGSIREDGLCMSG</sequence>
<comment type="caution">
    <text evidence="2">The sequence shown here is derived from an EMBL/GenBank/DDBJ whole genome shotgun (WGS) entry which is preliminary data.</text>
</comment>
<evidence type="ECO:0000313" key="3">
    <source>
        <dbReference type="Proteomes" id="UP001138921"/>
    </source>
</evidence>
<accession>A0A9X1A6Q5</accession>
<feature type="region of interest" description="Disordered" evidence="1">
    <location>
        <begin position="55"/>
        <end position="74"/>
    </location>
</feature>
<dbReference type="RefSeq" id="WP_214385463.1">
    <property type="nucleotide sequence ID" value="NZ_JAFLWW010000001.1"/>
</dbReference>
<organism evidence="2 3">
    <name type="scientific">Aminobacter anthyllidis</name>
    <dbReference type="NCBI Taxonomy" id="1035067"/>
    <lineage>
        <taxon>Bacteria</taxon>
        <taxon>Pseudomonadati</taxon>
        <taxon>Pseudomonadota</taxon>
        <taxon>Alphaproteobacteria</taxon>
        <taxon>Hyphomicrobiales</taxon>
        <taxon>Phyllobacteriaceae</taxon>
        <taxon>Aminobacter</taxon>
    </lineage>
</organism>
<keyword evidence="3" id="KW-1185">Reference proteome</keyword>
<proteinExistence type="predicted"/>
<name>A0A9X1A6Q5_9HYPH</name>
<dbReference type="AlphaFoldDB" id="A0A9X1A6Q5"/>
<evidence type="ECO:0000256" key="1">
    <source>
        <dbReference type="SAM" id="MobiDB-lite"/>
    </source>
</evidence>
<reference evidence="2" key="2">
    <citation type="submission" date="2021-03" db="EMBL/GenBank/DDBJ databases">
        <authorList>
            <person name="Artuso I."/>
            <person name="Turrini P."/>
            <person name="Pirolo M."/>
            <person name="Lugli G.A."/>
            <person name="Ventura M."/>
            <person name="Visca P."/>
        </authorList>
    </citation>
    <scope>NUCLEOTIDE SEQUENCE</scope>
    <source>
        <strain evidence="2">LMG 26462</strain>
    </source>
</reference>
<dbReference type="Proteomes" id="UP001138921">
    <property type="component" value="Unassembled WGS sequence"/>
</dbReference>
<gene>
    <name evidence="2" type="ORF">J1C56_01880</name>
</gene>
<reference evidence="2" key="1">
    <citation type="journal article" date="2021" name="Microorganisms">
        <title>Phylogenomic Reconstruction and Metabolic Potential of the Genus Aminobacter.</title>
        <authorList>
            <person name="Artuso I."/>
            <person name="Turrini P."/>
            <person name="Pirolo M."/>
            <person name="Lugli G.A."/>
            <person name="Ventura M."/>
            <person name="Visca P."/>
        </authorList>
    </citation>
    <scope>NUCLEOTIDE SEQUENCE</scope>
    <source>
        <strain evidence="2">LMG 26462</strain>
    </source>
</reference>